<organism evidence="2 3">
    <name type="scientific">Paenibacillus yonginensis</name>
    <dbReference type="NCBI Taxonomy" id="1462996"/>
    <lineage>
        <taxon>Bacteria</taxon>
        <taxon>Bacillati</taxon>
        <taxon>Bacillota</taxon>
        <taxon>Bacilli</taxon>
        <taxon>Bacillales</taxon>
        <taxon>Paenibacillaceae</taxon>
        <taxon>Paenibacillus</taxon>
    </lineage>
</organism>
<evidence type="ECO:0000313" key="3">
    <source>
        <dbReference type="Proteomes" id="UP000092573"/>
    </source>
</evidence>
<dbReference type="EMBL" id="CP014167">
    <property type="protein sequence ID" value="ANS75352.1"/>
    <property type="molecule type" value="Genomic_DNA"/>
</dbReference>
<keyword evidence="3" id="KW-1185">Reference proteome</keyword>
<keyword evidence="1" id="KW-0472">Membrane</keyword>
<feature type="transmembrane region" description="Helical" evidence="1">
    <location>
        <begin position="12"/>
        <end position="32"/>
    </location>
</feature>
<dbReference type="KEGG" id="pyg:AWM70_12645"/>
<proteinExistence type="predicted"/>
<sequence length="62" mass="6659">MGKVTFWGIQHGLGVTSLAAAVAAFMGTGYAIRTLVTQPQWSDFTLEKSFGRSISSHSGFFC</sequence>
<evidence type="ECO:0000256" key="1">
    <source>
        <dbReference type="SAM" id="Phobius"/>
    </source>
</evidence>
<keyword evidence="1" id="KW-0812">Transmembrane</keyword>
<accession>A0A1B1N1P1</accession>
<dbReference type="STRING" id="1462996.AWM70_12645"/>
<evidence type="ECO:0000313" key="2">
    <source>
        <dbReference type="EMBL" id="ANS75352.1"/>
    </source>
</evidence>
<protein>
    <submittedName>
        <fullName evidence="2">Uncharacterized protein</fullName>
    </submittedName>
</protein>
<dbReference type="Proteomes" id="UP000092573">
    <property type="component" value="Chromosome"/>
</dbReference>
<reference evidence="2 3" key="1">
    <citation type="submission" date="2016-01" db="EMBL/GenBank/DDBJ databases">
        <title>Complete Genome Sequence of Paenibacillus yonginensis DCY84, a novel Plant Growth-Promoting Bacteria with Elicitation of Induced Systemic Resistance.</title>
        <authorList>
            <person name="Kim Y.J."/>
            <person name="Yang D.C."/>
            <person name="Sukweenadhi J."/>
        </authorList>
    </citation>
    <scope>NUCLEOTIDE SEQUENCE [LARGE SCALE GENOMIC DNA]</scope>
    <source>
        <strain evidence="2 3">DCY84</strain>
    </source>
</reference>
<keyword evidence="1" id="KW-1133">Transmembrane helix</keyword>
<name>A0A1B1N1P1_9BACL</name>
<dbReference type="AlphaFoldDB" id="A0A1B1N1P1"/>
<gene>
    <name evidence="2" type="ORF">AWM70_12645</name>
</gene>